<evidence type="ECO:0000256" key="8">
    <source>
        <dbReference type="PIRNR" id="PIRNR027081"/>
    </source>
</evidence>
<protein>
    <recommendedName>
        <fullName evidence="8">Ribonuclease P protein subunit</fullName>
    </recommendedName>
</protein>
<keyword evidence="8" id="KW-0539">Nucleus</keyword>
<name>A0ABQ8FIU2_9FUNG</name>
<dbReference type="InterPro" id="IPR036980">
    <property type="entry name" value="RNase_P/MRP_Rpp29_sf"/>
</dbReference>
<dbReference type="InterPro" id="IPR023538">
    <property type="entry name" value="RNP1"/>
</dbReference>
<evidence type="ECO:0000256" key="3">
    <source>
        <dbReference type="ARBA" id="ARBA00022490"/>
    </source>
</evidence>
<dbReference type="SMART" id="SM00538">
    <property type="entry name" value="POP4"/>
    <property type="match status" value="1"/>
</dbReference>
<evidence type="ECO:0000313" key="9">
    <source>
        <dbReference type="EMBL" id="KAH6597681.1"/>
    </source>
</evidence>
<dbReference type="InterPro" id="IPR023534">
    <property type="entry name" value="Rof/RNase_P-like"/>
</dbReference>
<comment type="similarity">
    <text evidence="2">Belongs to the eukaryotic/archaeal RNase P protein component 1 family.</text>
</comment>
<accession>A0ABQ8FIU2</accession>
<reference evidence="9 10" key="1">
    <citation type="submission" date="2021-02" db="EMBL/GenBank/DDBJ databases">
        <title>Variation within the Batrachochytrium salamandrivorans European outbreak.</title>
        <authorList>
            <person name="Kelly M."/>
            <person name="Pasmans F."/>
            <person name="Shea T.P."/>
            <person name="Munoz J.F."/>
            <person name="Carranza S."/>
            <person name="Cuomo C.A."/>
            <person name="Martel A."/>
        </authorList>
    </citation>
    <scope>NUCLEOTIDE SEQUENCE [LARGE SCALE GENOMIC DNA]</scope>
    <source>
        <strain evidence="9 10">AMFP18/2</strain>
    </source>
</reference>
<dbReference type="HAMAP" id="MF_00754">
    <property type="entry name" value="RNase_P_1"/>
    <property type="match status" value="1"/>
</dbReference>
<evidence type="ECO:0000256" key="2">
    <source>
        <dbReference type="ARBA" id="ARBA00006181"/>
    </source>
</evidence>
<dbReference type="InterPro" id="IPR016848">
    <property type="entry name" value="RNase_P/MRP_Rpp29-subunit"/>
</dbReference>
<evidence type="ECO:0000256" key="4">
    <source>
        <dbReference type="ARBA" id="ARBA00022694"/>
    </source>
</evidence>
<comment type="subcellular location">
    <subcellularLocation>
        <location evidence="1">Nucleus</location>
    </subcellularLocation>
</comment>
<dbReference type="Gene3D" id="2.30.30.210">
    <property type="entry name" value="Ribonuclease P/MRP, subunit p29"/>
    <property type="match status" value="1"/>
</dbReference>
<keyword evidence="7" id="KW-0378">Hydrolase</keyword>
<evidence type="ECO:0000256" key="5">
    <source>
        <dbReference type="ARBA" id="ARBA00022722"/>
    </source>
</evidence>
<keyword evidence="5" id="KW-0540">Nuclease</keyword>
<dbReference type="SUPFAM" id="SSF101744">
    <property type="entry name" value="Rof/RNase P subunit-like"/>
    <property type="match status" value="1"/>
</dbReference>
<keyword evidence="4 8" id="KW-0819">tRNA processing</keyword>
<gene>
    <name evidence="9" type="ORF">BASA50_004286</name>
</gene>
<dbReference type="Proteomes" id="UP001648503">
    <property type="component" value="Unassembled WGS sequence"/>
</dbReference>
<organism evidence="9 10">
    <name type="scientific">Batrachochytrium salamandrivorans</name>
    <dbReference type="NCBI Taxonomy" id="1357716"/>
    <lineage>
        <taxon>Eukaryota</taxon>
        <taxon>Fungi</taxon>
        <taxon>Fungi incertae sedis</taxon>
        <taxon>Chytridiomycota</taxon>
        <taxon>Chytridiomycota incertae sedis</taxon>
        <taxon>Chytridiomycetes</taxon>
        <taxon>Rhizophydiales</taxon>
        <taxon>Rhizophydiales incertae sedis</taxon>
        <taxon>Batrachochytrium</taxon>
    </lineage>
</organism>
<dbReference type="EMBL" id="JAFCIX010000136">
    <property type="protein sequence ID" value="KAH6597681.1"/>
    <property type="molecule type" value="Genomic_DNA"/>
</dbReference>
<evidence type="ECO:0000256" key="7">
    <source>
        <dbReference type="ARBA" id="ARBA00022801"/>
    </source>
</evidence>
<dbReference type="PIRSF" id="PIRSF027081">
    <property type="entry name" value="RNase_P/MRP_p29_subunit"/>
    <property type="match status" value="1"/>
</dbReference>
<proteinExistence type="inferred from homology"/>
<dbReference type="PANTHER" id="PTHR13348">
    <property type="entry name" value="RIBONUCLEASE P SUBUNIT P29"/>
    <property type="match status" value="1"/>
</dbReference>
<dbReference type="PANTHER" id="PTHR13348:SF0">
    <property type="entry name" value="RIBONUCLEASE P PROTEIN SUBUNIT P29"/>
    <property type="match status" value="1"/>
</dbReference>
<dbReference type="Pfam" id="PF01868">
    <property type="entry name" value="RNase_P-MRP_p29"/>
    <property type="match status" value="1"/>
</dbReference>
<keyword evidence="10" id="KW-1185">Reference proteome</keyword>
<evidence type="ECO:0000256" key="6">
    <source>
        <dbReference type="ARBA" id="ARBA00022759"/>
    </source>
</evidence>
<evidence type="ECO:0000256" key="1">
    <source>
        <dbReference type="ARBA" id="ARBA00004123"/>
    </source>
</evidence>
<comment type="caution">
    <text evidence="9">The sequence shown here is derived from an EMBL/GenBank/DDBJ whole genome shotgun (WGS) entry which is preliminary data.</text>
</comment>
<keyword evidence="3" id="KW-0963">Cytoplasm</keyword>
<evidence type="ECO:0000313" key="10">
    <source>
        <dbReference type="Proteomes" id="UP001648503"/>
    </source>
</evidence>
<keyword evidence="6" id="KW-0255">Endonuclease</keyword>
<sequence length="268" mass="29538">MTTNNNGSGFTDNDVWHTALPEALTGVPTETSSTSTSNFAETWVSQMVDSQDPTQAYTSKVHGKFIQMDSLDAELVAGYAERQRIQKLSRRTRYHTRHATKFSRRQQKALGMMDIPKENLRFDLFVPLHTLWTGYINEVVGDSNTGDGSVGGIDAAQTGTPSTLHLSQSQAETVMAKLVKADFHGAFLTVVKTKCPSNVGISGIVIKDTENMFHMITRQNKLKVIPKQGNVFTFCVGNALLTLYGNQFCTRPADRASKKFKAKPSVSL</sequence>
<dbReference type="InterPro" id="IPR002730">
    <property type="entry name" value="Rpp29/RNP1"/>
</dbReference>